<protein>
    <submittedName>
        <fullName evidence="7">Extracellular solute-binding protein</fullName>
    </submittedName>
</protein>
<keyword evidence="8" id="KW-1185">Reference proteome</keyword>
<evidence type="ECO:0000256" key="1">
    <source>
        <dbReference type="ARBA" id="ARBA00004196"/>
    </source>
</evidence>
<feature type="signal peptide" evidence="6">
    <location>
        <begin position="1"/>
        <end position="16"/>
    </location>
</feature>
<dbReference type="EMBL" id="CP090978">
    <property type="protein sequence ID" value="UJF32850.1"/>
    <property type="molecule type" value="Genomic_DNA"/>
</dbReference>
<dbReference type="Gene3D" id="3.40.190.10">
    <property type="entry name" value="Periplasmic binding protein-like II"/>
    <property type="match status" value="1"/>
</dbReference>
<keyword evidence="4 6" id="KW-0732">Signal</keyword>
<gene>
    <name evidence="7" type="ORF">L0M14_25270</name>
</gene>
<keyword evidence="3" id="KW-0813">Transport</keyword>
<dbReference type="InterPro" id="IPR006059">
    <property type="entry name" value="SBP"/>
</dbReference>
<feature type="region of interest" description="Disordered" evidence="5">
    <location>
        <begin position="459"/>
        <end position="481"/>
    </location>
</feature>
<accession>A0ABY3SHJ6</accession>
<feature type="compositionally biased region" description="Basic and acidic residues" evidence="5">
    <location>
        <begin position="464"/>
        <end position="473"/>
    </location>
</feature>
<organism evidence="7 8">
    <name type="scientific">Paenibacillus hexagrammi</name>
    <dbReference type="NCBI Taxonomy" id="2908839"/>
    <lineage>
        <taxon>Bacteria</taxon>
        <taxon>Bacillati</taxon>
        <taxon>Bacillota</taxon>
        <taxon>Bacilli</taxon>
        <taxon>Bacillales</taxon>
        <taxon>Paenibacillaceae</taxon>
        <taxon>Paenibacillus</taxon>
    </lineage>
</organism>
<dbReference type="Pfam" id="PF01547">
    <property type="entry name" value="SBP_bac_1"/>
    <property type="match status" value="1"/>
</dbReference>
<dbReference type="PANTHER" id="PTHR43649">
    <property type="entry name" value="ARABINOSE-BINDING PROTEIN-RELATED"/>
    <property type="match status" value="1"/>
</dbReference>
<dbReference type="SUPFAM" id="SSF53850">
    <property type="entry name" value="Periplasmic binding protein-like II"/>
    <property type="match status" value="1"/>
</dbReference>
<sequence>MKRWVGVIAASAVAVAATGCSSSEPANGGTNGILNKLGKDEKTAIKVLYYDKNSFFQQYGNLFMSKFPNIDVDVISTQSVSGPNKDPEKELKTLIDQEKPDVLLFQSPEQFGQFIEEGRLYPLDDVVKQDKFDIENLLPAVVDAIRAKGDGKLFGLSPEFYGQALYYNKDLFEKYGVPLPSNQMSWNDVLNLAKRFPTDGQGDERVYGLSAFSYMGDGIGYQLMNSIGMTEGLTYLDPENMQVTLQTDGWKQALETAVDAVKSGVLYIRNNDNQSMNNPGSYEDFLLQNQFVAGKAAMTIDGNYIMQNLQEAKERLKDKFKPFNWDTVTVPVNPQNKEYSTSVTVTQIFGINAQSSNLRAAWEFVKYINGDEFARIMSKSSQNLQTRTSYSKEKDGHSLEAFYLLKPNPDSPYEGYDKIPTDFFQSFNGLANQEIKAVIDGKQSAEQALNAMQNKGQEALMKAKQAEDSKKAAEAASQPSS</sequence>
<evidence type="ECO:0000256" key="6">
    <source>
        <dbReference type="SAM" id="SignalP"/>
    </source>
</evidence>
<name>A0ABY3SHJ6_9BACL</name>
<proteinExistence type="inferred from homology"/>
<comment type="similarity">
    <text evidence="2">Belongs to the bacterial solute-binding protein 1 family.</text>
</comment>
<evidence type="ECO:0000256" key="4">
    <source>
        <dbReference type="ARBA" id="ARBA00022729"/>
    </source>
</evidence>
<evidence type="ECO:0000256" key="3">
    <source>
        <dbReference type="ARBA" id="ARBA00022448"/>
    </source>
</evidence>
<evidence type="ECO:0000256" key="2">
    <source>
        <dbReference type="ARBA" id="ARBA00008520"/>
    </source>
</evidence>
<dbReference type="PROSITE" id="PS51257">
    <property type="entry name" value="PROKAR_LIPOPROTEIN"/>
    <property type="match status" value="1"/>
</dbReference>
<dbReference type="RefSeq" id="WP_235119193.1">
    <property type="nucleotide sequence ID" value="NZ_CP090978.1"/>
</dbReference>
<feature type="chain" id="PRO_5046485978" evidence="6">
    <location>
        <begin position="17"/>
        <end position="481"/>
    </location>
</feature>
<evidence type="ECO:0000256" key="5">
    <source>
        <dbReference type="SAM" id="MobiDB-lite"/>
    </source>
</evidence>
<dbReference type="InterPro" id="IPR050490">
    <property type="entry name" value="Bact_solute-bd_prot1"/>
</dbReference>
<evidence type="ECO:0000313" key="7">
    <source>
        <dbReference type="EMBL" id="UJF32850.1"/>
    </source>
</evidence>
<reference evidence="7 8" key="1">
    <citation type="journal article" date="2024" name="Int. J. Syst. Evol. Microbiol.">
        <title>Paenibacillus hexagrammi sp. nov., a novel bacterium isolated from the gut content of Hexagrammos agrammus.</title>
        <authorList>
            <person name="Jung H.K."/>
            <person name="Kim D.G."/>
            <person name="Zin H."/>
            <person name="Park J."/>
            <person name="Jung H."/>
            <person name="Kim Y.O."/>
            <person name="Kong H.J."/>
            <person name="Kim J.W."/>
            <person name="Kim Y.S."/>
        </authorList>
    </citation>
    <scope>NUCLEOTIDE SEQUENCE [LARGE SCALE GENOMIC DNA]</scope>
    <source>
        <strain evidence="7 8">YPD9-1</strain>
    </source>
</reference>
<comment type="subcellular location">
    <subcellularLocation>
        <location evidence="1">Cell envelope</location>
    </subcellularLocation>
</comment>
<evidence type="ECO:0000313" key="8">
    <source>
        <dbReference type="Proteomes" id="UP001649230"/>
    </source>
</evidence>
<dbReference type="Proteomes" id="UP001649230">
    <property type="component" value="Chromosome"/>
</dbReference>
<dbReference type="PANTHER" id="PTHR43649:SF31">
    <property type="entry name" value="SN-GLYCEROL-3-PHOSPHATE-BINDING PERIPLASMIC PROTEIN UGPB"/>
    <property type="match status" value="1"/>
</dbReference>